<sequence>MRRKFISALLFGALVTASTSTFVSCKDYDDDINGLQGQITTNASTLEEMVNEKVSNLTTEINTLKDQDAALTQALDQAKADLNAAIEEAKTAASDAEAAAKAYADVQAEAAKVAAIEAAKQSIADAQAQLQAGIDAATQKLEEISGQVSTHETQIAGLLDADKELQDAITAANGKIDAAQTTANDALASAQEANDKLAQVVENLATVKGELDSQISLLGDKVDQAVADIAANKAEVDADIAEANSLIKSNADAIAALQNKDTELGKLIEANTQELTTLKGQLESLQSTLDANLESAKAYTDAQIEGLKSALGIPVEEIKTNFEDIQERLGKAEEQLAEIVEALKSDDGSIGSISSSIASLREDLTELTGQVATNLETTNQKIGELKGDIEEINGKLSTNSSNISDLQERVSTLESQIGQWAEGIGTVAENVKLMQDNITAHSDELARLAGLSKQLKSLVFCPTTYVDGIECIKFATLKYQDWGLNPSDWEANSAKSGNKYYVIDDAEQYEEYFANPRNVLKSDIKSLEFVSNEATNTRAVSNEAPIAIASWDLGNNDNGAYVMKLNLKKTTDASFGTDKDKFTIVALKATLDDKYLTEEEKKNGEKAEVYSDWARLYETSETPRIHNALMVDANGKPISGKSGSHFWTYSEVYANKTKNDALPTRYNALHIAQNVYYEDEVDLDELMMVCDGTNTESGTIYDEEKYGLDYEYHIMDYTLENEGSTTDATNQKHFAKLKDGHILVSTARDGQTEKNRDAIGRQPMIQVVLKDVRDPQNVKVIDVRYFKIKWVDKTIADNYGELEDFTADYVCGAAVKDLVVKEEVMNGIYTKYNMSRDEFHNSYKLGSSLYATADDAMNVQNPKANLGTIVDLSDAGGHGQTHNLQWNINTTQNAATQAEYEQGYKDITAYGYYQSTSNENSRIVFEVSLRLNIAQMAYADGVNKDQTMWKDGARNVNPQLESDANFGNSKYSTTMIFGSFLKGYINNGQTPSSIDQLVNFNDDVNFVFDEDKLSEVAQATGTNEYDWAVKNNGKELHYKGQQAAFISGNDRIQLWESNITLGNVNSVPSEGAKLLVGKSVPVKLVDEWCDLTDIIDAYNVNFLTPLKFTESYKSVTLKDITAGGSSSSALAGTIEITEAFTTNKRVVYDNKKTGSKTNAALVKWYAVETPAYGVAQAKTNIQTNGQIGESCNTLLTDIKNADGSAKYVVEIVGTGANTQVKFYNMSGNAIGQEFKIEIPVTVVTKWQTMHATLAITVQPAI</sequence>
<evidence type="ECO:0000256" key="2">
    <source>
        <dbReference type="SAM" id="SignalP"/>
    </source>
</evidence>
<comment type="caution">
    <text evidence="3">The sequence shown here is derived from an EMBL/GenBank/DDBJ whole genome shotgun (WGS) entry which is preliminary data.</text>
</comment>
<evidence type="ECO:0000313" key="4">
    <source>
        <dbReference type="Proteomes" id="UP000764045"/>
    </source>
</evidence>
<name>A0A938WLM0_9BACT</name>
<protein>
    <submittedName>
        <fullName evidence="3">Uncharacterized protein</fullName>
    </submittedName>
</protein>
<dbReference type="Proteomes" id="UP000764045">
    <property type="component" value="Unassembled WGS sequence"/>
</dbReference>
<dbReference type="RefSeq" id="WP_205110433.1">
    <property type="nucleotide sequence ID" value="NZ_JACJJL010000017.1"/>
</dbReference>
<dbReference type="EMBL" id="JACJJL010000017">
    <property type="protein sequence ID" value="MBM6662206.1"/>
    <property type="molecule type" value="Genomic_DNA"/>
</dbReference>
<feature type="signal peptide" evidence="2">
    <location>
        <begin position="1"/>
        <end position="23"/>
    </location>
</feature>
<dbReference type="PANTHER" id="PTHR34707:SF1">
    <property type="entry name" value="VIMENTIN-TYPE INTERMEDIATE FILAMENT-ASSOCIATED COILED-COIL PROTEIN"/>
    <property type="match status" value="1"/>
</dbReference>
<dbReference type="PANTHER" id="PTHR34707">
    <property type="entry name" value="VIMENTIN-TYPE INTERMEDIATE FILAMENT-ASSOCIATED COILED-COIL PROTEIN"/>
    <property type="match status" value="1"/>
</dbReference>
<feature type="coiled-coil region" evidence="1">
    <location>
        <begin position="47"/>
        <end position="99"/>
    </location>
</feature>
<feature type="chain" id="PRO_5038025787" evidence="2">
    <location>
        <begin position="24"/>
        <end position="1261"/>
    </location>
</feature>
<evidence type="ECO:0000313" key="3">
    <source>
        <dbReference type="EMBL" id="MBM6662206.1"/>
    </source>
</evidence>
<evidence type="ECO:0000256" key="1">
    <source>
        <dbReference type="SAM" id="Coils"/>
    </source>
</evidence>
<organism evidence="3 4">
    <name type="scientific">Marseilla massiliensis</name>
    <dbReference type="NCBI Taxonomy" id="1841864"/>
    <lineage>
        <taxon>Bacteria</taxon>
        <taxon>Pseudomonadati</taxon>
        <taxon>Bacteroidota</taxon>
        <taxon>Bacteroidia</taxon>
        <taxon>Bacteroidales</taxon>
        <taxon>Prevotellaceae</taxon>
        <taxon>Marseilla</taxon>
    </lineage>
</organism>
<keyword evidence="2" id="KW-0732">Signal</keyword>
<dbReference type="Gene3D" id="1.20.5.340">
    <property type="match status" value="1"/>
</dbReference>
<keyword evidence="1" id="KW-0175">Coiled coil</keyword>
<dbReference type="SUPFAM" id="SSF57997">
    <property type="entry name" value="Tropomyosin"/>
    <property type="match status" value="1"/>
</dbReference>
<keyword evidence="4" id="KW-1185">Reference proteome</keyword>
<dbReference type="AlphaFoldDB" id="A0A938WLM0"/>
<dbReference type="GO" id="GO:0045098">
    <property type="term" value="C:type III intermediate filament"/>
    <property type="evidence" value="ECO:0007669"/>
    <property type="project" value="TreeGrafter"/>
</dbReference>
<proteinExistence type="predicted"/>
<accession>A0A938WLM0</accession>
<dbReference type="PROSITE" id="PS51257">
    <property type="entry name" value="PROKAR_LIPOPROTEIN"/>
    <property type="match status" value="1"/>
</dbReference>
<gene>
    <name evidence="3" type="ORF">H6B30_10665</name>
</gene>
<reference evidence="3 4" key="1">
    <citation type="journal article" date="2021" name="Sci. Rep.">
        <title>The distribution of antibiotic resistance genes in chicken gut microbiota commensals.</title>
        <authorList>
            <person name="Juricova H."/>
            <person name="Matiasovicova J."/>
            <person name="Kubasova T."/>
            <person name="Cejkova D."/>
            <person name="Rychlik I."/>
        </authorList>
    </citation>
    <scope>NUCLEOTIDE SEQUENCE [LARGE SCALE GENOMIC DNA]</scope>
    <source>
        <strain evidence="3 4">An819</strain>
    </source>
</reference>
<feature type="coiled-coil region" evidence="1">
    <location>
        <begin position="134"/>
        <end position="210"/>
    </location>
</feature>
<feature type="coiled-coil region" evidence="1">
    <location>
        <begin position="315"/>
        <end position="342"/>
    </location>
</feature>